<gene>
    <name evidence="2" type="ORF">VITISV_007436</name>
</gene>
<feature type="compositionally biased region" description="Low complexity" evidence="1">
    <location>
        <begin position="229"/>
        <end position="246"/>
    </location>
</feature>
<protein>
    <submittedName>
        <fullName evidence="2">Uncharacterized protein</fullName>
    </submittedName>
</protein>
<evidence type="ECO:0000256" key="1">
    <source>
        <dbReference type="SAM" id="MobiDB-lite"/>
    </source>
</evidence>
<evidence type="ECO:0000313" key="2">
    <source>
        <dbReference type="EMBL" id="CAN76684.1"/>
    </source>
</evidence>
<accession>A5BBS8</accession>
<dbReference type="AlphaFoldDB" id="A5BBS8"/>
<feature type="region of interest" description="Disordered" evidence="1">
    <location>
        <begin position="1"/>
        <end position="100"/>
    </location>
</feature>
<proteinExistence type="predicted"/>
<feature type="region of interest" description="Disordered" evidence="1">
    <location>
        <begin position="310"/>
        <end position="335"/>
    </location>
</feature>
<dbReference type="EMBL" id="AM453748">
    <property type="protein sequence ID" value="CAN76684.1"/>
    <property type="molecule type" value="Genomic_DNA"/>
</dbReference>
<feature type="compositionally biased region" description="Low complexity" evidence="1">
    <location>
        <begin position="79"/>
        <end position="95"/>
    </location>
</feature>
<feature type="compositionally biased region" description="Low complexity" evidence="1">
    <location>
        <begin position="317"/>
        <end position="326"/>
    </location>
</feature>
<feature type="compositionally biased region" description="Pro residues" evidence="1">
    <location>
        <begin position="247"/>
        <end position="257"/>
    </location>
</feature>
<sequence length="335" mass="37383">MPKTRGGYTSAPQSSQRVAPMRAPLDAPPQLADSAPQSRFHTRRASVTLVAPTQIPPRGPPTKKAKTSEPGESSRAPRDSQSQPPSTRSPRLSSPIEGNSDCRSRAFHVEAYFDHTILRQQTELRDSYRLLERYHLGYYFGPHHLIMATLLHFEEKVHTRRLARAATIQLLFPRLLCHVLAHMGFPADPHSEPRRHCRESFSLDQWNQVWLHQHSPELPEPREVPPAPSTSAPSEPVPEAASSDAPPAVPPTSEPPITIPGVEYRALLASFQTLTTTQTAILERMNHFQLRQDQQTLILREIQQHLGLLPPAPPVSVPSSVPVEDPSYPPEEPTT</sequence>
<feature type="region of interest" description="Disordered" evidence="1">
    <location>
        <begin position="217"/>
        <end position="257"/>
    </location>
</feature>
<reference evidence="2" key="1">
    <citation type="journal article" date="2007" name="PLoS ONE">
        <title>The first genome sequence of an elite grapevine cultivar (Pinot noir Vitis vinifera L.): coping with a highly heterozygous genome.</title>
        <authorList>
            <person name="Velasco R."/>
            <person name="Zharkikh A."/>
            <person name="Troggio M."/>
            <person name="Cartwright D.A."/>
            <person name="Cestaro A."/>
            <person name="Pruss D."/>
            <person name="Pindo M."/>
            <person name="FitzGerald L.M."/>
            <person name="Vezzulli S."/>
            <person name="Reid J."/>
            <person name="Malacarne G."/>
            <person name="Iliev D."/>
            <person name="Coppola G."/>
            <person name="Wardell B."/>
            <person name="Micheletti D."/>
            <person name="Macalma T."/>
            <person name="Facci M."/>
            <person name="Mitchell J.T."/>
            <person name="Perazzolli M."/>
            <person name="Eldredge G."/>
            <person name="Gatto P."/>
            <person name="Oyzerski R."/>
            <person name="Moretto M."/>
            <person name="Gutin N."/>
            <person name="Stefanini M."/>
            <person name="Chen Y."/>
            <person name="Segala C."/>
            <person name="Davenport C."/>
            <person name="Dematte L."/>
            <person name="Mraz A."/>
            <person name="Battilana J."/>
            <person name="Stormo K."/>
            <person name="Costa F."/>
            <person name="Tao Q."/>
            <person name="Si-Ammour A."/>
            <person name="Harkins T."/>
            <person name="Lackey A."/>
            <person name="Perbost C."/>
            <person name="Taillon B."/>
            <person name="Stella A."/>
            <person name="Solovyev V."/>
            <person name="Fawcett J.A."/>
            <person name="Sterck L."/>
            <person name="Vandepoele K."/>
            <person name="Grando S.M."/>
            <person name="Toppo S."/>
            <person name="Moser C."/>
            <person name="Lanchbury J."/>
            <person name="Bogden R."/>
            <person name="Skolnick M."/>
            <person name="Sgaramella V."/>
            <person name="Bhatnagar S.K."/>
            <person name="Fontana P."/>
            <person name="Gutin A."/>
            <person name="Van de Peer Y."/>
            <person name="Salamini F."/>
            <person name="Viola R."/>
        </authorList>
    </citation>
    <scope>NUCLEOTIDE SEQUENCE</scope>
</reference>
<name>A5BBS8_VITVI</name>
<organism evidence="2">
    <name type="scientific">Vitis vinifera</name>
    <name type="common">Grape</name>
    <dbReference type="NCBI Taxonomy" id="29760"/>
    <lineage>
        <taxon>Eukaryota</taxon>
        <taxon>Viridiplantae</taxon>
        <taxon>Streptophyta</taxon>
        <taxon>Embryophyta</taxon>
        <taxon>Tracheophyta</taxon>
        <taxon>Spermatophyta</taxon>
        <taxon>Magnoliopsida</taxon>
        <taxon>eudicotyledons</taxon>
        <taxon>Gunneridae</taxon>
        <taxon>Pentapetalae</taxon>
        <taxon>rosids</taxon>
        <taxon>Vitales</taxon>
        <taxon>Vitaceae</taxon>
        <taxon>Viteae</taxon>
        <taxon>Vitis</taxon>
    </lineage>
</organism>